<dbReference type="Proteomes" id="UP001408356">
    <property type="component" value="Unassembled WGS sequence"/>
</dbReference>
<proteinExistence type="predicted"/>
<sequence>MTRVSALFVLSLLAATAFAGQDWFSGIVKALRGANQLTRFFDALPDSVREPIENTEVGAAAFVCSIMRGQGSEMTAAFAIPEASAIEQEFSTITSFVGAIPSIAADTLSYIVNEGEDAVSVVGVLLANPSAAVSLIEGGVETIISDVECFLFSCTTSHGLQWFSQDVNTNS</sequence>
<keyword evidence="1" id="KW-0732">Signal</keyword>
<gene>
    <name evidence="2" type="ORF">SUNI508_10637</name>
</gene>
<evidence type="ECO:0000313" key="2">
    <source>
        <dbReference type="EMBL" id="KAK9415032.1"/>
    </source>
</evidence>
<feature type="chain" id="PRO_5045248244" evidence="1">
    <location>
        <begin position="20"/>
        <end position="171"/>
    </location>
</feature>
<name>A0ABR2UKG6_9PEZI</name>
<dbReference type="EMBL" id="JARVKF010000419">
    <property type="protein sequence ID" value="KAK9415032.1"/>
    <property type="molecule type" value="Genomic_DNA"/>
</dbReference>
<keyword evidence="3" id="KW-1185">Reference proteome</keyword>
<protein>
    <submittedName>
        <fullName evidence="2">Uncharacterized protein</fullName>
    </submittedName>
</protein>
<accession>A0ABR2UKG6</accession>
<organism evidence="2 3">
    <name type="scientific">Seiridium unicorne</name>
    <dbReference type="NCBI Taxonomy" id="138068"/>
    <lineage>
        <taxon>Eukaryota</taxon>
        <taxon>Fungi</taxon>
        <taxon>Dikarya</taxon>
        <taxon>Ascomycota</taxon>
        <taxon>Pezizomycotina</taxon>
        <taxon>Sordariomycetes</taxon>
        <taxon>Xylariomycetidae</taxon>
        <taxon>Amphisphaeriales</taxon>
        <taxon>Sporocadaceae</taxon>
        <taxon>Seiridium</taxon>
    </lineage>
</organism>
<reference evidence="2 3" key="1">
    <citation type="journal article" date="2024" name="J. Plant Pathol.">
        <title>Sequence and assembly of the genome of Seiridium unicorne, isolate CBS 538.82, causal agent of cypress canker disease.</title>
        <authorList>
            <person name="Scali E."/>
            <person name="Rocca G.D."/>
            <person name="Danti R."/>
            <person name="Garbelotto M."/>
            <person name="Barberini S."/>
            <person name="Baroncelli R."/>
            <person name="Emiliani G."/>
        </authorList>
    </citation>
    <scope>NUCLEOTIDE SEQUENCE [LARGE SCALE GENOMIC DNA]</scope>
    <source>
        <strain evidence="2 3">BM-138-508</strain>
    </source>
</reference>
<feature type="signal peptide" evidence="1">
    <location>
        <begin position="1"/>
        <end position="19"/>
    </location>
</feature>
<evidence type="ECO:0000256" key="1">
    <source>
        <dbReference type="SAM" id="SignalP"/>
    </source>
</evidence>
<comment type="caution">
    <text evidence="2">The sequence shown here is derived from an EMBL/GenBank/DDBJ whole genome shotgun (WGS) entry which is preliminary data.</text>
</comment>
<evidence type="ECO:0000313" key="3">
    <source>
        <dbReference type="Proteomes" id="UP001408356"/>
    </source>
</evidence>